<evidence type="ECO:0000256" key="2">
    <source>
        <dbReference type="SAM" id="SignalP"/>
    </source>
</evidence>
<evidence type="ECO:0000256" key="1">
    <source>
        <dbReference type="SAM" id="Phobius"/>
    </source>
</evidence>
<feature type="transmembrane region" description="Helical" evidence="1">
    <location>
        <begin position="282"/>
        <end position="307"/>
    </location>
</feature>
<keyword evidence="1" id="KW-1133">Transmembrane helix</keyword>
<dbReference type="Gene3D" id="3.30.70.960">
    <property type="entry name" value="SEA domain"/>
    <property type="match status" value="1"/>
</dbReference>
<dbReference type="GeneID" id="101341779"/>
<keyword evidence="1" id="KW-0812">Transmembrane</keyword>
<feature type="chain" id="PRO_5016019756" evidence="2">
    <location>
        <begin position="20"/>
        <end position="382"/>
    </location>
</feature>
<dbReference type="InterPro" id="IPR000742">
    <property type="entry name" value="EGF"/>
</dbReference>
<dbReference type="OrthoDB" id="7493297at2759"/>
<reference evidence="5" key="1">
    <citation type="submission" date="2025-08" db="UniProtKB">
        <authorList>
            <consortium name="RefSeq"/>
        </authorList>
    </citation>
    <scope>IDENTIFICATION</scope>
</reference>
<dbReference type="InterPro" id="IPR053311">
    <property type="entry name" value="Mucosal_Integrity_Assoc"/>
</dbReference>
<dbReference type="InterPro" id="IPR036364">
    <property type="entry name" value="SEA_dom_sf"/>
</dbReference>
<dbReference type="AlphaFoldDB" id="A0A2Y9G0E0"/>
<dbReference type="Pfam" id="PF01390">
    <property type="entry name" value="SEA"/>
    <property type="match status" value="1"/>
</dbReference>
<organism evidence="4 5">
    <name type="scientific">Trichechus manatus latirostris</name>
    <name type="common">Florida manatee</name>
    <dbReference type="NCBI Taxonomy" id="127582"/>
    <lineage>
        <taxon>Eukaryota</taxon>
        <taxon>Metazoa</taxon>
        <taxon>Chordata</taxon>
        <taxon>Craniata</taxon>
        <taxon>Vertebrata</taxon>
        <taxon>Euteleostomi</taxon>
        <taxon>Mammalia</taxon>
        <taxon>Eutheria</taxon>
        <taxon>Afrotheria</taxon>
        <taxon>Sirenia</taxon>
        <taxon>Trichechidae</taxon>
        <taxon>Trichechus</taxon>
    </lineage>
</organism>
<dbReference type="KEGG" id="tmu:101341779"/>
<dbReference type="PANTHER" id="PTHR37999">
    <property type="entry name" value="MUCIN-17"/>
    <property type="match status" value="1"/>
</dbReference>
<feature type="domain" description="SEA" evidence="3">
    <location>
        <begin position="74"/>
        <end position="189"/>
    </location>
</feature>
<proteinExistence type="predicted"/>
<dbReference type="PROSITE" id="PS01186">
    <property type="entry name" value="EGF_2"/>
    <property type="match status" value="1"/>
</dbReference>
<dbReference type="PANTHER" id="PTHR37999:SF2">
    <property type="entry name" value="MUCIN-17"/>
    <property type="match status" value="1"/>
</dbReference>
<accession>A0A2Y9G0E0</accession>
<keyword evidence="2" id="KW-0732">Signal</keyword>
<dbReference type="RefSeq" id="XP_012413921.1">
    <property type="nucleotide sequence ID" value="XM_012558467.1"/>
</dbReference>
<dbReference type="SUPFAM" id="SSF82671">
    <property type="entry name" value="SEA domain"/>
    <property type="match status" value="1"/>
</dbReference>
<evidence type="ECO:0000259" key="3">
    <source>
        <dbReference type="PROSITE" id="PS50024"/>
    </source>
</evidence>
<sequence length="382" mass="43182">MPAMCALLLALLLWAPITAVQGFLGDHCEFYPSTGLCENGATWDGIKCVCQTGFFGYRCQALLDSITIDTPETVNATVDVLVKVTYRNFTKDLENTSSKAYRDFTELFKKRMDKVYKDLPEYRHVSIRKLSNGSIIVEHDVILETNYTSDFQDVFKNLTKIVKAKIINETKSLLNADNCQGTEVLCYDEKATVVADTPQLSFDPQEQCMKNVAKDFARFYYVDELEGKLACVTKCTAGTKTQLNCNEGTCQLQRSGPRCLCPNTNTYWYWGQTCEWSTSKSLVYGSIGAVAVILLIVVVALSIFLGLSRRKLYRPEYNLSREWQAEEIPGSFQNRGIWEGKNLKEDRFGLGSTYSHFQPSLENMDPNIELHIQRPKVITAAQ</sequence>
<dbReference type="PROSITE" id="PS50024">
    <property type="entry name" value="SEA"/>
    <property type="match status" value="1"/>
</dbReference>
<dbReference type="Proteomes" id="UP000248480">
    <property type="component" value="Unplaced"/>
</dbReference>
<evidence type="ECO:0000313" key="4">
    <source>
        <dbReference type="Proteomes" id="UP000248480"/>
    </source>
</evidence>
<dbReference type="InterPro" id="IPR000082">
    <property type="entry name" value="SEA_dom"/>
</dbReference>
<keyword evidence="1" id="KW-0472">Membrane</keyword>
<name>A0A2Y9G0E0_TRIMA</name>
<evidence type="ECO:0000313" key="5">
    <source>
        <dbReference type="RefSeq" id="XP_012413921.1"/>
    </source>
</evidence>
<protein>
    <submittedName>
        <fullName evidence="5">Mucin-12</fullName>
    </submittedName>
</protein>
<dbReference type="GO" id="GO:0071944">
    <property type="term" value="C:cell periphery"/>
    <property type="evidence" value="ECO:0007669"/>
    <property type="project" value="UniProtKB-ARBA"/>
</dbReference>
<dbReference type="STRING" id="127582.A0A2Y9G0E0"/>
<feature type="signal peptide" evidence="2">
    <location>
        <begin position="1"/>
        <end position="19"/>
    </location>
</feature>
<keyword evidence="4" id="KW-1185">Reference proteome</keyword>
<dbReference type="SMART" id="SM00200">
    <property type="entry name" value="SEA"/>
    <property type="match status" value="1"/>
</dbReference>
<dbReference type="InParanoid" id="A0A2Y9G0E0"/>
<dbReference type="PROSITE" id="PS00022">
    <property type="entry name" value="EGF_1"/>
    <property type="match status" value="1"/>
</dbReference>
<gene>
    <name evidence="5" type="primary">LOC101341779</name>
</gene>